<dbReference type="EMBL" id="JAGQKY010000107">
    <property type="protein sequence ID" value="MCA9397697.1"/>
    <property type="molecule type" value="Genomic_DNA"/>
</dbReference>
<dbReference type="InterPro" id="IPR011051">
    <property type="entry name" value="RmlC_Cupin_sf"/>
</dbReference>
<accession>A0A955LW05</accession>
<dbReference type="InterPro" id="IPR014710">
    <property type="entry name" value="RmlC-like_jellyroll"/>
</dbReference>
<protein>
    <submittedName>
        <fullName evidence="1">Uncharacterized protein</fullName>
    </submittedName>
</protein>
<evidence type="ECO:0000313" key="2">
    <source>
        <dbReference type="Proteomes" id="UP000699691"/>
    </source>
</evidence>
<dbReference type="Gene3D" id="2.60.120.10">
    <property type="entry name" value="Jelly Rolls"/>
    <property type="match status" value="1"/>
</dbReference>
<name>A0A955LW05_UNCKA</name>
<sequence length="116" mass="12554">MQTNNLPQHTEKVIPGGTAILIEPSSQQEMRAAIVEINGNYPDEGSVGINEGKTELLFMIDGHITVTKDMKTYSLEKHDVLYLEPGIPYSIVGNATVFVAIAPGDAPSTKIISQDE</sequence>
<reference evidence="1" key="2">
    <citation type="journal article" date="2021" name="Microbiome">
        <title>Successional dynamics and alternative stable states in a saline activated sludge microbial community over 9 years.</title>
        <authorList>
            <person name="Wang Y."/>
            <person name="Ye J."/>
            <person name="Ju F."/>
            <person name="Liu L."/>
            <person name="Boyd J.A."/>
            <person name="Deng Y."/>
            <person name="Parks D.H."/>
            <person name="Jiang X."/>
            <person name="Yin X."/>
            <person name="Woodcroft B.J."/>
            <person name="Tyson G.W."/>
            <person name="Hugenholtz P."/>
            <person name="Polz M.F."/>
            <person name="Zhang T."/>
        </authorList>
    </citation>
    <scope>NUCLEOTIDE SEQUENCE</scope>
    <source>
        <strain evidence="1">HKST-UBA02</strain>
    </source>
</reference>
<dbReference type="SUPFAM" id="SSF51182">
    <property type="entry name" value="RmlC-like cupins"/>
    <property type="match status" value="1"/>
</dbReference>
<dbReference type="AlphaFoldDB" id="A0A955LW05"/>
<evidence type="ECO:0000313" key="1">
    <source>
        <dbReference type="EMBL" id="MCA9397697.1"/>
    </source>
</evidence>
<dbReference type="Proteomes" id="UP000699691">
    <property type="component" value="Unassembled WGS sequence"/>
</dbReference>
<comment type="caution">
    <text evidence="1">The sequence shown here is derived from an EMBL/GenBank/DDBJ whole genome shotgun (WGS) entry which is preliminary data.</text>
</comment>
<organism evidence="1 2">
    <name type="scientific">candidate division WWE3 bacterium</name>
    <dbReference type="NCBI Taxonomy" id="2053526"/>
    <lineage>
        <taxon>Bacteria</taxon>
        <taxon>Katanobacteria</taxon>
    </lineage>
</organism>
<reference evidence="1" key="1">
    <citation type="submission" date="2020-04" db="EMBL/GenBank/DDBJ databases">
        <authorList>
            <person name="Zhang T."/>
        </authorList>
    </citation>
    <scope>NUCLEOTIDE SEQUENCE</scope>
    <source>
        <strain evidence="1">HKST-UBA02</strain>
    </source>
</reference>
<gene>
    <name evidence="1" type="ORF">KC573_02610</name>
</gene>
<proteinExistence type="predicted"/>